<evidence type="ECO:0000313" key="3">
    <source>
        <dbReference type="EMBL" id="RDX83852.1"/>
    </source>
</evidence>
<dbReference type="EMBL" id="QJKJ01007228">
    <property type="protein sequence ID" value="RDX83852.1"/>
    <property type="molecule type" value="Genomic_DNA"/>
</dbReference>
<dbReference type="InterPro" id="IPR012337">
    <property type="entry name" value="RNaseH-like_sf"/>
</dbReference>
<dbReference type="PANTHER" id="PTHR35046">
    <property type="entry name" value="ZINC KNUCKLE (CCHC-TYPE) FAMILY PROTEIN"/>
    <property type="match status" value="1"/>
</dbReference>
<feature type="transmembrane region" description="Helical" evidence="1">
    <location>
        <begin position="6"/>
        <end position="23"/>
    </location>
</feature>
<comment type="caution">
    <text evidence="3">The sequence shown here is derived from an EMBL/GenBank/DDBJ whole genome shotgun (WGS) entry which is preliminary data.</text>
</comment>
<dbReference type="AlphaFoldDB" id="A0A371G013"/>
<sequence>MRSFPFVLIWPMVATLGMITFYIKKKILYVPRSSISELSVNEAHEVGLMGHFEELKTYERRMICRMAKSKSSSHGLYALLHIPTTPWVDISMNFVPGLPRSKGDRDSIYVVVDRFSKIAHFTPCHQVDDACHVANLFFRKVVRLHGLPKTIVSNRDSKFLRCFWKTLWIKLGTKLLFSTTCHLQTNGQIKVVNKTFGQLLKCFVRKSLRTCEE</sequence>
<evidence type="ECO:0000259" key="2">
    <source>
        <dbReference type="PROSITE" id="PS50994"/>
    </source>
</evidence>
<dbReference type="GO" id="GO:0003676">
    <property type="term" value="F:nucleic acid binding"/>
    <property type="evidence" value="ECO:0007669"/>
    <property type="project" value="InterPro"/>
</dbReference>
<dbReference type="InterPro" id="IPR036397">
    <property type="entry name" value="RNaseH_sf"/>
</dbReference>
<accession>A0A371G013</accession>
<keyword evidence="4" id="KW-1185">Reference proteome</keyword>
<keyword evidence="1" id="KW-0812">Transmembrane</keyword>
<name>A0A371G013_MUCPR</name>
<dbReference type="STRING" id="157652.A0A371G013"/>
<feature type="domain" description="Integrase catalytic" evidence="2">
    <location>
        <begin position="82"/>
        <end position="213"/>
    </location>
</feature>
<dbReference type="OrthoDB" id="166243at2759"/>
<gene>
    <name evidence="3" type="ORF">CR513_35189</name>
</gene>
<dbReference type="Gene3D" id="3.30.420.10">
    <property type="entry name" value="Ribonuclease H-like superfamily/Ribonuclease H"/>
    <property type="match status" value="1"/>
</dbReference>
<dbReference type="GO" id="GO:0015074">
    <property type="term" value="P:DNA integration"/>
    <property type="evidence" value="ECO:0007669"/>
    <property type="project" value="InterPro"/>
</dbReference>
<feature type="non-terminal residue" evidence="3">
    <location>
        <position position="1"/>
    </location>
</feature>
<protein>
    <recommendedName>
        <fullName evidence="2">Integrase catalytic domain-containing protein</fullName>
    </recommendedName>
</protein>
<evidence type="ECO:0000256" key="1">
    <source>
        <dbReference type="SAM" id="Phobius"/>
    </source>
</evidence>
<dbReference type="SUPFAM" id="SSF53098">
    <property type="entry name" value="Ribonuclease H-like"/>
    <property type="match status" value="1"/>
</dbReference>
<dbReference type="PROSITE" id="PS50994">
    <property type="entry name" value="INTEGRASE"/>
    <property type="match status" value="1"/>
</dbReference>
<keyword evidence="1" id="KW-0472">Membrane</keyword>
<dbReference type="PANTHER" id="PTHR35046:SF9">
    <property type="entry name" value="RNA-DIRECTED DNA POLYMERASE"/>
    <property type="match status" value="1"/>
</dbReference>
<reference evidence="3" key="1">
    <citation type="submission" date="2018-05" db="EMBL/GenBank/DDBJ databases">
        <title>Draft genome of Mucuna pruriens seed.</title>
        <authorList>
            <person name="Nnadi N.E."/>
            <person name="Vos R."/>
            <person name="Hasami M.H."/>
            <person name="Devisetty U.K."/>
            <person name="Aguiy J.C."/>
        </authorList>
    </citation>
    <scope>NUCLEOTIDE SEQUENCE [LARGE SCALE GENOMIC DNA]</scope>
    <source>
        <strain evidence="3">JCA_2017</strain>
    </source>
</reference>
<dbReference type="Proteomes" id="UP000257109">
    <property type="component" value="Unassembled WGS sequence"/>
</dbReference>
<keyword evidence="1" id="KW-1133">Transmembrane helix</keyword>
<evidence type="ECO:0000313" key="4">
    <source>
        <dbReference type="Proteomes" id="UP000257109"/>
    </source>
</evidence>
<proteinExistence type="predicted"/>
<dbReference type="InterPro" id="IPR001584">
    <property type="entry name" value="Integrase_cat-core"/>
</dbReference>
<organism evidence="3 4">
    <name type="scientific">Mucuna pruriens</name>
    <name type="common">Velvet bean</name>
    <name type="synonym">Dolichos pruriens</name>
    <dbReference type="NCBI Taxonomy" id="157652"/>
    <lineage>
        <taxon>Eukaryota</taxon>
        <taxon>Viridiplantae</taxon>
        <taxon>Streptophyta</taxon>
        <taxon>Embryophyta</taxon>
        <taxon>Tracheophyta</taxon>
        <taxon>Spermatophyta</taxon>
        <taxon>Magnoliopsida</taxon>
        <taxon>eudicotyledons</taxon>
        <taxon>Gunneridae</taxon>
        <taxon>Pentapetalae</taxon>
        <taxon>rosids</taxon>
        <taxon>fabids</taxon>
        <taxon>Fabales</taxon>
        <taxon>Fabaceae</taxon>
        <taxon>Papilionoideae</taxon>
        <taxon>50 kb inversion clade</taxon>
        <taxon>NPAAA clade</taxon>
        <taxon>indigoferoid/millettioid clade</taxon>
        <taxon>Phaseoleae</taxon>
        <taxon>Mucuna</taxon>
    </lineage>
</organism>